<dbReference type="Proteomes" id="UP000265520">
    <property type="component" value="Unassembled WGS sequence"/>
</dbReference>
<feature type="non-terminal residue" evidence="1">
    <location>
        <position position="9"/>
    </location>
</feature>
<dbReference type="EMBL" id="LXQA010020793">
    <property type="protein sequence ID" value="MCH91613.1"/>
    <property type="molecule type" value="Genomic_DNA"/>
</dbReference>
<organism evidence="1 2">
    <name type="scientific">Trifolium medium</name>
    <dbReference type="NCBI Taxonomy" id="97028"/>
    <lineage>
        <taxon>Eukaryota</taxon>
        <taxon>Viridiplantae</taxon>
        <taxon>Streptophyta</taxon>
        <taxon>Embryophyta</taxon>
        <taxon>Tracheophyta</taxon>
        <taxon>Spermatophyta</taxon>
        <taxon>Magnoliopsida</taxon>
        <taxon>eudicotyledons</taxon>
        <taxon>Gunneridae</taxon>
        <taxon>Pentapetalae</taxon>
        <taxon>rosids</taxon>
        <taxon>fabids</taxon>
        <taxon>Fabales</taxon>
        <taxon>Fabaceae</taxon>
        <taxon>Papilionoideae</taxon>
        <taxon>50 kb inversion clade</taxon>
        <taxon>NPAAA clade</taxon>
        <taxon>Hologalegina</taxon>
        <taxon>IRL clade</taxon>
        <taxon>Trifolieae</taxon>
        <taxon>Trifolium</taxon>
    </lineage>
</organism>
<gene>
    <name evidence="1" type="ORF">A2U01_0012540</name>
</gene>
<evidence type="ECO:0000313" key="1">
    <source>
        <dbReference type="EMBL" id="MCH91613.1"/>
    </source>
</evidence>
<accession>A0A392MWD5</accession>
<evidence type="ECO:0000313" key="2">
    <source>
        <dbReference type="Proteomes" id="UP000265520"/>
    </source>
</evidence>
<proteinExistence type="predicted"/>
<name>A0A392MWD5_9FABA</name>
<protein>
    <submittedName>
        <fullName evidence="1">Uncharacterized protein</fullName>
    </submittedName>
</protein>
<sequence>MVSSSKAKR</sequence>
<comment type="caution">
    <text evidence="1">The sequence shown here is derived from an EMBL/GenBank/DDBJ whole genome shotgun (WGS) entry which is preliminary data.</text>
</comment>
<reference evidence="1 2" key="1">
    <citation type="journal article" date="2018" name="Front. Plant Sci.">
        <title>Red Clover (Trifolium pratense) and Zigzag Clover (T. medium) - A Picture of Genomic Similarities and Differences.</title>
        <authorList>
            <person name="Dluhosova J."/>
            <person name="Istvanek J."/>
            <person name="Nedelnik J."/>
            <person name="Repkova J."/>
        </authorList>
    </citation>
    <scope>NUCLEOTIDE SEQUENCE [LARGE SCALE GENOMIC DNA]</scope>
    <source>
        <strain evidence="2">cv. 10/8</strain>
        <tissue evidence="1">Leaf</tissue>
    </source>
</reference>
<keyword evidence="2" id="KW-1185">Reference proteome</keyword>